<comment type="caution">
    <text evidence="1">The sequence shown here is derived from an EMBL/GenBank/DDBJ whole genome shotgun (WGS) entry which is preliminary data.</text>
</comment>
<reference evidence="1 2" key="1">
    <citation type="journal article" date="2019" name="Sci. Rep.">
        <title>Orb-weaving spider Araneus ventricosus genome elucidates the spidroin gene catalogue.</title>
        <authorList>
            <person name="Kono N."/>
            <person name="Nakamura H."/>
            <person name="Ohtoshi R."/>
            <person name="Moran D.A.P."/>
            <person name="Shinohara A."/>
            <person name="Yoshida Y."/>
            <person name="Fujiwara M."/>
            <person name="Mori M."/>
            <person name="Tomita M."/>
            <person name="Arakawa K."/>
        </authorList>
    </citation>
    <scope>NUCLEOTIDE SEQUENCE [LARGE SCALE GENOMIC DNA]</scope>
</reference>
<gene>
    <name evidence="1" type="ORF">AVEN_117060_1</name>
</gene>
<dbReference type="Proteomes" id="UP000499080">
    <property type="component" value="Unassembled WGS sequence"/>
</dbReference>
<evidence type="ECO:0000313" key="2">
    <source>
        <dbReference type="Proteomes" id="UP000499080"/>
    </source>
</evidence>
<dbReference type="EMBL" id="BGPR01002303">
    <property type="protein sequence ID" value="GBM71271.1"/>
    <property type="molecule type" value="Genomic_DNA"/>
</dbReference>
<name>A0A4Y2I0P7_ARAVE</name>
<keyword evidence="2" id="KW-1185">Reference proteome</keyword>
<organism evidence="1 2">
    <name type="scientific">Araneus ventricosus</name>
    <name type="common">Orbweaver spider</name>
    <name type="synonym">Epeira ventricosa</name>
    <dbReference type="NCBI Taxonomy" id="182803"/>
    <lineage>
        <taxon>Eukaryota</taxon>
        <taxon>Metazoa</taxon>
        <taxon>Ecdysozoa</taxon>
        <taxon>Arthropoda</taxon>
        <taxon>Chelicerata</taxon>
        <taxon>Arachnida</taxon>
        <taxon>Araneae</taxon>
        <taxon>Araneomorphae</taxon>
        <taxon>Entelegynae</taxon>
        <taxon>Araneoidea</taxon>
        <taxon>Araneidae</taxon>
        <taxon>Araneus</taxon>
    </lineage>
</organism>
<evidence type="ECO:0000313" key="1">
    <source>
        <dbReference type="EMBL" id="GBM71271.1"/>
    </source>
</evidence>
<proteinExistence type="predicted"/>
<accession>A0A4Y2I0P7</accession>
<protein>
    <submittedName>
        <fullName evidence="1">Uncharacterized protein</fullName>
    </submittedName>
</protein>
<dbReference type="AlphaFoldDB" id="A0A4Y2I0P7"/>
<sequence>MQLHKLLGGQFLNVLFHKVIDIFAFHLQSPDLGQRYNLAVYRLHRYFIKHLKVDNALRPKLLRHRSEVSPGDPFPTYFLYLEAENIFPKFSESKACTS</sequence>